<name>A0A9D1DW06_9FIRM</name>
<dbReference type="Gene3D" id="3.40.50.10490">
    <property type="entry name" value="Glucose-6-phosphate isomerase like protein, domain 1"/>
    <property type="match status" value="1"/>
</dbReference>
<dbReference type="GO" id="GO:0097367">
    <property type="term" value="F:carbohydrate derivative binding"/>
    <property type="evidence" value="ECO:0007669"/>
    <property type="project" value="InterPro"/>
</dbReference>
<dbReference type="InterPro" id="IPR046348">
    <property type="entry name" value="SIS_dom_sf"/>
</dbReference>
<reference evidence="2" key="2">
    <citation type="journal article" date="2021" name="PeerJ">
        <title>Extensive microbial diversity within the chicken gut microbiome revealed by metagenomics and culture.</title>
        <authorList>
            <person name="Gilroy R."/>
            <person name="Ravi A."/>
            <person name="Getino M."/>
            <person name="Pursley I."/>
            <person name="Horton D.L."/>
            <person name="Alikhan N.F."/>
            <person name="Baker D."/>
            <person name="Gharbi K."/>
            <person name="Hall N."/>
            <person name="Watson M."/>
            <person name="Adriaenssens E.M."/>
            <person name="Foster-Nyarko E."/>
            <person name="Jarju S."/>
            <person name="Secka A."/>
            <person name="Antonio M."/>
            <person name="Oren A."/>
            <person name="Chaudhuri R.R."/>
            <person name="La Ragione R."/>
            <person name="Hildebrand F."/>
            <person name="Pallen M.J."/>
        </authorList>
    </citation>
    <scope>NUCLEOTIDE SEQUENCE</scope>
    <source>
        <strain evidence="2">CHK189-12415</strain>
    </source>
</reference>
<dbReference type="GO" id="GO:0003677">
    <property type="term" value="F:DNA binding"/>
    <property type="evidence" value="ECO:0007669"/>
    <property type="project" value="InterPro"/>
</dbReference>
<dbReference type="GO" id="GO:1901135">
    <property type="term" value="P:carbohydrate derivative metabolic process"/>
    <property type="evidence" value="ECO:0007669"/>
    <property type="project" value="InterPro"/>
</dbReference>
<dbReference type="InterPro" id="IPR047640">
    <property type="entry name" value="RpiR-like"/>
</dbReference>
<dbReference type="PROSITE" id="PS51071">
    <property type="entry name" value="HTH_RPIR"/>
    <property type="match status" value="1"/>
</dbReference>
<evidence type="ECO:0000313" key="3">
    <source>
        <dbReference type="Proteomes" id="UP000824241"/>
    </source>
</evidence>
<accession>A0A9D1DW06</accession>
<sequence length="273" mass="30825">MHSDLIHQLQAIIDSSADNDSNRTIARYMLLHLMTLDRLSVQTIAGACYASIATVSRFVRSLGFESFAQLKHAAVHYRHSIDSSARDYLKELPYGGDERGTVMRYTEDITAAMEGFAASVSVEQLDRVAREIHDAKGVALYGFFQPGLLAKQLQFLFLSIGRYTESYDLVEDHEERARTMEKGDLALFLSVDGNYVAGQGSAVLRMLRERGVTLVLMTQNPSPALHEAFDEVVLLGKRDSTRAGYYKLQLATELLFSRYMYLYRSEGPEKWEE</sequence>
<dbReference type="InterPro" id="IPR000281">
    <property type="entry name" value="HTH_RpiR"/>
</dbReference>
<dbReference type="PANTHER" id="PTHR30514">
    <property type="entry name" value="GLUCOKINASE"/>
    <property type="match status" value="1"/>
</dbReference>
<dbReference type="SUPFAM" id="SSF46689">
    <property type="entry name" value="Homeodomain-like"/>
    <property type="match status" value="1"/>
</dbReference>
<dbReference type="Pfam" id="PF01418">
    <property type="entry name" value="HTH_6"/>
    <property type="match status" value="1"/>
</dbReference>
<evidence type="ECO:0000313" key="2">
    <source>
        <dbReference type="EMBL" id="HIR60072.1"/>
    </source>
</evidence>
<proteinExistence type="predicted"/>
<protein>
    <submittedName>
        <fullName evidence="2">MurR/RpiR family transcriptional regulator</fullName>
    </submittedName>
</protein>
<dbReference type="EMBL" id="DVHA01000019">
    <property type="protein sequence ID" value="HIR60072.1"/>
    <property type="molecule type" value="Genomic_DNA"/>
</dbReference>
<dbReference type="InterPro" id="IPR009057">
    <property type="entry name" value="Homeodomain-like_sf"/>
</dbReference>
<feature type="domain" description="HTH rpiR-type" evidence="1">
    <location>
        <begin position="5"/>
        <end position="81"/>
    </location>
</feature>
<reference evidence="2" key="1">
    <citation type="submission" date="2020-10" db="EMBL/GenBank/DDBJ databases">
        <authorList>
            <person name="Gilroy R."/>
        </authorList>
    </citation>
    <scope>NUCLEOTIDE SEQUENCE</scope>
    <source>
        <strain evidence="2">CHK189-12415</strain>
    </source>
</reference>
<dbReference type="Gene3D" id="1.10.10.10">
    <property type="entry name" value="Winged helix-like DNA-binding domain superfamily/Winged helix DNA-binding domain"/>
    <property type="match status" value="1"/>
</dbReference>
<dbReference type="GO" id="GO:0003700">
    <property type="term" value="F:DNA-binding transcription factor activity"/>
    <property type="evidence" value="ECO:0007669"/>
    <property type="project" value="InterPro"/>
</dbReference>
<dbReference type="PANTHER" id="PTHR30514:SF1">
    <property type="entry name" value="HTH-TYPE TRANSCRIPTIONAL REGULATOR HEXR-RELATED"/>
    <property type="match status" value="1"/>
</dbReference>
<organism evidence="2 3">
    <name type="scientific">Candidatus Faecivivens stercoravium</name>
    <dbReference type="NCBI Taxonomy" id="2840803"/>
    <lineage>
        <taxon>Bacteria</taxon>
        <taxon>Bacillati</taxon>
        <taxon>Bacillota</taxon>
        <taxon>Clostridia</taxon>
        <taxon>Eubacteriales</taxon>
        <taxon>Oscillospiraceae</taxon>
        <taxon>Oscillospiraceae incertae sedis</taxon>
        <taxon>Candidatus Faecivivens</taxon>
    </lineage>
</organism>
<gene>
    <name evidence="2" type="ORF">IAB37_00625</name>
</gene>
<evidence type="ECO:0000259" key="1">
    <source>
        <dbReference type="PROSITE" id="PS51071"/>
    </source>
</evidence>
<dbReference type="SUPFAM" id="SSF53697">
    <property type="entry name" value="SIS domain"/>
    <property type="match status" value="1"/>
</dbReference>
<comment type="caution">
    <text evidence="2">The sequence shown here is derived from an EMBL/GenBank/DDBJ whole genome shotgun (WGS) entry which is preliminary data.</text>
</comment>
<dbReference type="AlphaFoldDB" id="A0A9D1DW06"/>
<dbReference type="InterPro" id="IPR036388">
    <property type="entry name" value="WH-like_DNA-bd_sf"/>
</dbReference>
<dbReference type="Proteomes" id="UP000824241">
    <property type="component" value="Unassembled WGS sequence"/>
</dbReference>